<evidence type="ECO:0000259" key="2">
    <source>
        <dbReference type="Pfam" id="PF20150"/>
    </source>
</evidence>
<dbReference type="AlphaFoldDB" id="A0A9P8S4N9"/>
<dbReference type="InterPro" id="IPR045518">
    <property type="entry name" value="2EXR"/>
</dbReference>
<gene>
    <name evidence="3" type="ORF">MHUMG1_08907</name>
</gene>
<reference evidence="3 4" key="1">
    <citation type="submission" date="2020-07" db="EMBL/GenBank/DDBJ databases">
        <title>Metarhizium humberi genome.</title>
        <authorList>
            <person name="Lysoe E."/>
        </authorList>
    </citation>
    <scope>NUCLEOTIDE SEQUENCE [LARGE SCALE GENOMIC DNA]</scope>
    <source>
        <strain evidence="3 4">ESALQ1638</strain>
    </source>
</reference>
<organism evidence="3 4">
    <name type="scientific">Metarhizium humberi</name>
    <dbReference type="NCBI Taxonomy" id="2596975"/>
    <lineage>
        <taxon>Eukaryota</taxon>
        <taxon>Fungi</taxon>
        <taxon>Dikarya</taxon>
        <taxon>Ascomycota</taxon>
        <taxon>Pezizomycotina</taxon>
        <taxon>Sordariomycetes</taxon>
        <taxon>Hypocreomycetidae</taxon>
        <taxon>Hypocreales</taxon>
        <taxon>Clavicipitaceae</taxon>
        <taxon>Metarhizium</taxon>
    </lineage>
</organism>
<evidence type="ECO:0000256" key="1">
    <source>
        <dbReference type="SAM" id="MobiDB-lite"/>
    </source>
</evidence>
<accession>A0A9P8S4N9</accession>
<feature type="domain" description="2EXR" evidence="2">
    <location>
        <begin position="153"/>
        <end position="244"/>
    </location>
</feature>
<dbReference type="EMBL" id="JACEFI010000021">
    <property type="protein sequence ID" value="KAH0593449.1"/>
    <property type="molecule type" value="Genomic_DNA"/>
</dbReference>
<evidence type="ECO:0000313" key="3">
    <source>
        <dbReference type="EMBL" id="KAH0593449.1"/>
    </source>
</evidence>
<feature type="compositionally biased region" description="Acidic residues" evidence="1">
    <location>
        <begin position="349"/>
        <end position="363"/>
    </location>
</feature>
<proteinExistence type="predicted"/>
<protein>
    <recommendedName>
        <fullName evidence="2">2EXR domain-containing protein</fullName>
    </recommendedName>
</protein>
<name>A0A9P8S4N9_9HYPO</name>
<keyword evidence="4" id="KW-1185">Reference proteome</keyword>
<feature type="region of interest" description="Disordered" evidence="1">
    <location>
        <begin position="348"/>
        <end position="372"/>
    </location>
</feature>
<comment type="caution">
    <text evidence="3">The sequence shown here is derived from an EMBL/GenBank/DDBJ whole genome shotgun (WGS) entry which is preliminary data.</text>
</comment>
<dbReference type="Proteomes" id="UP000764110">
    <property type="component" value="Unassembled WGS sequence"/>
</dbReference>
<dbReference type="Pfam" id="PF20150">
    <property type="entry name" value="2EXR"/>
    <property type="match status" value="1"/>
</dbReference>
<sequence length="424" mass="47457">MRFFRRGATCKGIDLLEGNHVLPYFMRREQQVTQEEPDSKRASMREERKEDWVGWTYGRPIESHELTGSKELKTLRTLLLVASPPGIVQPHGADSSLSGDAVLLRETKRNESNSVNEATAGRASTRRYLKSVIFPSRQVMDLQSSGNIPPRSFPKFPSLSTAIRCYVWHLALRQPRVHRLRTANVDLKQLYPLQGTETLPRSTITTRDILATCQGSRNEALRALPGLLALSNCIVHFNGLDDVICLVRAGLDVLDSLREAVLNNRALGHGDKNGGPVAKMPDALDWVNKMTKLALEARNSDFHDDFGFSATEGIDQNHLLRFMSTFPKLEWLFLIILPTPDDMGTVIVDENDDDEGHEGEGDGDATAISSHGSSNIGSIGGFWIRGENGISDWYHWVPQSTTWGYSNERVQTHFSDMAMWKDSL</sequence>
<evidence type="ECO:0000313" key="4">
    <source>
        <dbReference type="Proteomes" id="UP000764110"/>
    </source>
</evidence>